<keyword evidence="1 4" id="KW-0560">Oxidoreductase</keyword>
<comment type="similarity">
    <text evidence="4">Belongs to the MsrA Met sulfoxide reductase family.</text>
</comment>
<accession>A0A9X1LEA9</accession>
<comment type="catalytic activity">
    <reaction evidence="3 4">
        <text>[thioredoxin]-disulfide + L-methionine + H2O = L-methionine (S)-S-oxide + [thioredoxin]-dithiol</text>
        <dbReference type="Rhea" id="RHEA:19993"/>
        <dbReference type="Rhea" id="RHEA-COMP:10698"/>
        <dbReference type="Rhea" id="RHEA-COMP:10700"/>
        <dbReference type="ChEBI" id="CHEBI:15377"/>
        <dbReference type="ChEBI" id="CHEBI:29950"/>
        <dbReference type="ChEBI" id="CHEBI:50058"/>
        <dbReference type="ChEBI" id="CHEBI:57844"/>
        <dbReference type="ChEBI" id="CHEBI:58772"/>
        <dbReference type="EC" id="1.8.4.11"/>
    </reaction>
</comment>
<evidence type="ECO:0000256" key="5">
    <source>
        <dbReference type="SAM" id="SignalP"/>
    </source>
</evidence>
<organism evidence="7 8">
    <name type="scientific">Marinomonas algarum</name>
    <dbReference type="NCBI Taxonomy" id="2883105"/>
    <lineage>
        <taxon>Bacteria</taxon>
        <taxon>Pseudomonadati</taxon>
        <taxon>Pseudomonadota</taxon>
        <taxon>Gammaproteobacteria</taxon>
        <taxon>Oceanospirillales</taxon>
        <taxon>Oceanospirillaceae</taxon>
        <taxon>Marinomonas</taxon>
    </lineage>
</organism>
<feature type="domain" description="Peptide methionine sulphoxide reductase MsrA" evidence="6">
    <location>
        <begin position="33"/>
        <end position="182"/>
    </location>
</feature>
<dbReference type="Gene3D" id="3.30.1060.10">
    <property type="entry name" value="Peptide methionine sulphoxide reductase MsrA"/>
    <property type="match status" value="1"/>
</dbReference>
<dbReference type="PANTHER" id="PTHR43774:SF1">
    <property type="entry name" value="PEPTIDE METHIONINE SULFOXIDE REDUCTASE MSRA 2"/>
    <property type="match status" value="1"/>
</dbReference>
<gene>
    <name evidence="4 7" type="primary">msrA</name>
    <name evidence="7" type="ORF">LG368_04495</name>
</gene>
<name>A0A9X1LEA9_9GAMM</name>
<dbReference type="PANTHER" id="PTHR43774">
    <property type="entry name" value="PEPTIDE METHIONINE SULFOXIDE REDUCTASE"/>
    <property type="match status" value="1"/>
</dbReference>
<comment type="catalytic activity">
    <reaction evidence="2 4">
        <text>L-methionyl-[protein] + [thioredoxin]-disulfide + H2O = L-methionyl-(S)-S-oxide-[protein] + [thioredoxin]-dithiol</text>
        <dbReference type="Rhea" id="RHEA:14217"/>
        <dbReference type="Rhea" id="RHEA-COMP:10698"/>
        <dbReference type="Rhea" id="RHEA-COMP:10700"/>
        <dbReference type="Rhea" id="RHEA-COMP:12313"/>
        <dbReference type="Rhea" id="RHEA-COMP:12315"/>
        <dbReference type="ChEBI" id="CHEBI:15377"/>
        <dbReference type="ChEBI" id="CHEBI:16044"/>
        <dbReference type="ChEBI" id="CHEBI:29950"/>
        <dbReference type="ChEBI" id="CHEBI:44120"/>
        <dbReference type="ChEBI" id="CHEBI:50058"/>
        <dbReference type="EC" id="1.8.4.11"/>
    </reaction>
</comment>
<sequence>MTIQHRFNLTLGAVLLTGTATFSQVASAAPQTMMVAGGCFWCVESDFEGIEGVTDVVSGYSGGHTDNPTYKQVSSGKTGHFEVVEIQFDDEKVSLQTLSDYYWKTIDPTDPNGQFCDKGAPYKTAMFYKDETQKAVFEASLAKVNNTKPFSADIVTEILPAKTFYPAEEYHQSYYTKNSIRYGFYRLSCGRDDRIEALWGEVASKQYH</sequence>
<keyword evidence="8" id="KW-1185">Reference proteome</keyword>
<comment type="caution">
    <text evidence="7">The sequence shown here is derived from an EMBL/GenBank/DDBJ whole genome shotgun (WGS) entry which is preliminary data.</text>
</comment>
<proteinExistence type="inferred from homology"/>
<dbReference type="NCBIfam" id="TIGR00401">
    <property type="entry name" value="msrA"/>
    <property type="match status" value="1"/>
</dbReference>
<dbReference type="Proteomes" id="UP001139095">
    <property type="component" value="Unassembled WGS sequence"/>
</dbReference>
<dbReference type="GO" id="GO:0008113">
    <property type="term" value="F:peptide-methionine (S)-S-oxide reductase activity"/>
    <property type="evidence" value="ECO:0007669"/>
    <property type="project" value="UniProtKB-UniRule"/>
</dbReference>
<evidence type="ECO:0000313" key="7">
    <source>
        <dbReference type="EMBL" id="MCB5161158.1"/>
    </source>
</evidence>
<dbReference type="HAMAP" id="MF_01401">
    <property type="entry name" value="MsrA"/>
    <property type="match status" value="1"/>
</dbReference>
<reference evidence="7" key="1">
    <citation type="submission" date="2021-10" db="EMBL/GenBank/DDBJ databases">
        <title>Marinomonas pontica sp. nov., isolated from the Black Sea.</title>
        <authorList>
            <person name="Zhao L.-H."/>
            <person name="Xue J.-H."/>
        </authorList>
    </citation>
    <scope>NUCLEOTIDE SEQUENCE</scope>
    <source>
        <strain evidence="7">E8</strain>
    </source>
</reference>
<feature type="signal peptide" evidence="5">
    <location>
        <begin position="1"/>
        <end position="28"/>
    </location>
</feature>
<feature type="chain" id="PRO_5040773848" description="Peptide methionine sulfoxide reductase MsrA" evidence="5">
    <location>
        <begin position="29"/>
        <end position="208"/>
    </location>
</feature>
<dbReference type="InterPro" id="IPR036509">
    <property type="entry name" value="Met_Sox_Rdtase_MsrA_sf"/>
</dbReference>
<dbReference type="InterPro" id="IPR002569">
    <property type="entry name" value="Met_Sox_Rdtase_MsrA_dom"/>
</dbReference>
<dbReference type="EMBL" id="JAJATW010000004">
    <property type="protein sequence ID" value="MCB5161158.1"/>
    <property type="molecule type" value="Genomic_DNA"/>
</dbReference>
<evidence type="ECO:0000256" key="3">
    <source>
        <dbReference type="ARBA" id="ARBA00048782"/>
    </source>
</evidence>
<evidence type="ECO:0000256" key="4">
    <source>
        <dbReference type="HAMAP-Rule" id="MF_01401"/>
    </source>
</evidence>
<evidence type="ECO:0000259" key="6">
    <source>
        <dbReference type="Pfam" id="PF01625"/>
    </source>
</evidence>
<protein>
    <recommendedName>
        <fullName evidence="4">Peptide methionine sulfoxide reductase MsrA</fullName>
        <shortName evidence="4">Protein-methionine-S-oxide reductase</shortName>
        <ecNumber evidence="4">1.8.4.11</ecNumber>
    </recommendedName>
    <alternativeName>
        <fullName evidence="4">Peptide-methionine (S)-S-oxide reductase</fullName>
        <shortName evidence="4">Peptide Met(O) reductase</shortName>
    </alternativeName>
</protein>
<evidence type="ECO:0000256" key="2">
    <source>
        <dbReference type="ARBA" id="ARBA00047806"/>
    </source>
</evidence>
<keyword evidence="5" id="KW-0732">Signal</keyword>
<feature type="active site" evidence="4">
    <location>
        <position position="39"/>
    </location>
</feature>
<evidence type="ECO:0000313" key="8">
    <source>
        <dbReference type="Proteomes" id="UP001139095"/>
    </source>
</evidence>
<dbReference type="Pfam" id="PF01625">
    <property type="entry name" value="PMSR"/>
    <property type="match status" value="1"/>
</dbReference>
<dbReference type="AlphaFoldDB" id="A0A9X1LEA9"/>
<dbReference type="SUPFAM" id="SSF55068">
    <property type="entry name" value="Peptide methionine sulfoxide reductase"/>
    <property type="match status" value="1"/>
</dbReference>
<comment type="function">
    <text evidence="4">Has an important function as a repair enzyme for proteins that have been inactivated by oxidation. Catalyzes the reversible oxidation-reduction of methionine sulfoxide in proteins to methionine.</text>
</comment>
<dbReference type="RefSeq" id="WP_226753539.1">
    <property type="nucleotide sequence ID" value="NZ_JAJATW010000004.1"/>
</dbReference>
<dbReference type="EC" id="1.8.4.11" evidence="4"/>
<evidence type="ECO:0000256" key="1">
    <source>
        <dbReference type="ARBA" id="ARBA00023002"/>
    </source>
</evidence>